<evidence type="ECO:0000256" key="1">
    <source>
        <dbReference type="SAM" id="Phobius"/>
    </source>
</evidence>
<protein>
    <submittedName>
        <fullName evidence="2">Uncharacterized protein</fullName>
    </submittedName>
</protein>
<dbReference type="Proteomes" id="UP000030640">
    <property type="component" value="Unassembled WGS sequence"/>
</dbReference>
<dbReference type="AlphaFoldDB" id="W7ACZ3"/>
<dbReference type="InterPro" id="IPR006496">
    <property type="entry name" value="CHP01606_Plasmodium_spp"/>
</dbReference>
<keyword evidence="1" id="KW-1133">Transmembrane helix</keyword>
<dbReference type="RefSeq" id="XP_008814267.1">
    <property type="nucleotide sequence ID" value="XM_008816045.1"/>
</dbReference>
<dbReference type="EMBL" id="KI965460">
    <property type="protein sequence ID" value="EUD69565.1"/>
    <property type="molecule type" value="Genomic_DNA"/>
</dbReference>
<gene>
    <name evidence="2" type="ORF">C922_00429</name>
</gene>
<reference evidence="2 3" key="1">
    <citation type="submission" date="2013-02" db="EMBL/GenBank/DDBJ databases">
        <title>The Genome Sequence of Plasmodium inui San Antonio 1.</title>
        <authorList>
            <consortium name="The Broad Institute Genome Sequencing Platform"/>
            <consortium name="The Broad Institute Genome Sequencing Center for Infectious Disease"/>
            <person name="Neafsey D."/>
            <person name="Cheeseman I."/>
            <person name="Volkman S."/>
            <person name="Adams J."/>
            <person name="Walker B."/>
            <person name="Young S.K."/>
            <person name="Zeng Q."/>
            <person name="Gargeya S."/>
            <person name="Fitzgerald M."/>
            <person name="Haas B."/>
            <person name="Abouelleil A."/>
            <person name="Alvarado L."/>
            <person name="Arachchi H.M."/>
            <person name="Berlin A.M."/>
            <person name="Chapman S.B."/>
            <person name="Dewar J."/>
            <person name="Goldberg J."/>
            <person name="Griggs A."/>
            <person name="Gujja S."/>
            <person name="Hansen M."/>
            <person name="Howarth C."/>
            <person name="Imamovic A."/>
            <person name="Larimer J."/>
            <person name="McCowan C."/>
            <person name="Murphy C."/>
            <person name="Neiman D."/>
            <person name="Pearson M."/>
            <person name="Priest M."/>
            <person name="Roberts A."/>
            <person name="Saif S."/>
            <person name="Shea T."/>
            <person name="Sisk P."/>
            <person name="Sykes S."/>
            <person name="Wortman J."/>
            <person name="Nusbaum C."/>
            <person name="Birren B."/>
        </authorList>
    </citation>
    <scope>NUCLEOTIDE SEQUENCE [LARGE SCALE GENOMIC DNA]</scope>
    <source>
        <strain evidence="2 3">San Antonio 1</strain>
    </source>
</reference>
<dbReference type="VEuPathDB" id="PlasmoDB:C922_00429"/>
<organism evidence="2 3">
    <name type="scientific">Plasmodium inui San Antonio 1</name>
    <dbReference type="NCBI Taxonomy" id="1237626"/>
    <lineage>
        <taxon>Eukaryota</taxon>
        <taxon>Sar</taxon>
        <taxon>Alveolata</taxon>
        <taxon>Apicomplexa</taxon>
        <taxon>Aconoidasida</taxon>
        <taxon>Haemosporida</taxon>
        <taxon>Plasmodiidae</taxon>
        <taxon>Plasmodium</taxon>
        <taxon>Plasmodium (Plasmodium)</taxon>
    </lineage>
</organism>
<accession>W7ACZ3</accession>
<dbReference type="OrthoDB" id="374683at2759"/>
<sequence length="247" mass="29067">MKRCCILLDVNSKRSSSSDRVKNMPTLESSTSSIKSRNKNITINAVTLLTNIIYFSLLLCIFQGSLHYRDVNRFSTKCTEAFNGKVTGITFNRNLAEEYCDNVSGMTEENELEPEDTTTHTSEFYNSNYTLEEDQLDDTENLDKLIESCEKQFHDILVDIKNRFVEFTEDMNHSWCDKMRKIAWCRYTDSVHTDMMKNLKDPTLSLDEKKNNFKTSMEWCEEDFTVFLKLLREGWNLRDDPEHYLER</sequence>
<name>W7ACZ3_9APIC</name>
<evidence type="ECO:0000313" key="2">
    <source>
        <dbReference type="EMBL" id="EUD69565.1"/>
    </source>
</evidence>
<proteinExistence type="predicted"/>
<feature type="transmembrane region" description="Helical" evidence="1">
    <location>
        <begin position="41"/>
        <end position="66"/>
    </location>
</feature>
<evidence type="ECO:0000313" key="3">
    <source>
        <dbReference type="Proteomes" id="UP000030640"/>
    </source>
</evidence>
<keyword evidence="1" id="KW-0812">Transmembrane</keyword>
<keyword evidence="1" id="KW-0472">Membrane</keyword>
<dbReference type="GeneID" id="20035703"/>
<dbReference type="Pfam" id="PF09688">
    <property type="entry name" value="Wx5_PLAF3D7"/>
    <property type="match status" value="1"/>
</dbReference>
<keyword evidence="3" id="KW-1185">Reference proteome</keyword>